<keyword evidence="6" id="KW-1185">Reference proteome</keyword>
<evidence type="ECO:0000259" key="4">
    <source>
        <dbReference type="PROSITE" id="PS50949"/>
    </source>
</evidence>
<dbReference type="STRING" id="1179773.BN6_18770"/>
<reference evidence="5 6" key="1">
    <citation type="journal article" date="2012" name="BMC Genomics">
        <title>Complete genome sequence of Saccharothrix espanaensis DSM 44229T and comparison to the other completely sequenced Pseudonocardiaceae.</title>
        <authorList>
            <person name="Strobel T."/>
            <person name="Al-Dilaimi A."/>
            <person name="Blom J."/>
            <person name="Gessner A."/>
            <person name="Kalinowski J."/>
            <person name="Luzhetska M."/>
            <person name="Puhler A."/>
            <person name="Szczepanowski R."/>
            <person name="Bechthold A."/>
            <person name="Ruckert C."/>
        </authorList>
    </citation>
    <scope>NUCLEOTIDE SEQUENCE [LARGE SCALE GENOMIC DNA]</scope>
    <source>
        <strain evidence="6">ATCC 51144 / DSM 44229 / JCM 9112 / NBRC 15066 / NRRL 15764</strain>
    </source>
</reference>
<name>K0JUL6_SACES</name>
<evidence type="ECO:0000313" key="5">
    <source>
        <dbReference type="EMBL" id="CCH29197.1"/>
    </source>
</evidence>
<dbReference type="Proteomes" id="UP000006281">
    <property type="component" value="Chromosome"/>
</dbReference>
<dbReference type="KEGG" id="sesp:BN6_18770"/>
<evidence type="ECO:0000313" key="6">
    <source>
        <dbReference type="Proteomes" id="UP000006281"/>
    </source>
</evidence>
<dbReference type="PRINTS" id="PR00035">
    <property type="entry name" value="HTHGNTR"/>
</dbReference>
<dbReference type="eggNOG" id="COG1802">
    <property type="taxonomic scope" value="Bacteria"/>
</dbReference>
<organism evidence="5 6">
    <name type="scientific">Saccharothrix espanaensis (strain ATCC 51144 / DSM 44229 / JCM 9112 / NBRC 15066 / NRRL 15764)</name>
    <dbReference type="NCBI Taxonomy" id="1179773"/>
    <lineage>
        <taxon>Bacteria</taxon>
        <taxon>Bacillati</taxon>
        <taxon>Actinomycetota</taxon>
        <taxon>Actinomycetes</taxon>
        <taxon>Pseudonocardiales</taxon>
        <taxon>Pseudonocardiaceae</taxon>
        <taxon>Saccharothrix</taxon>
    </lineage>
</organism>
<dbReference type="SMART" id="SM00895">
    <property type="entry name" value="FCD"/>
    <property type="match status" value="1"/>
</dbReference>
<protein>
    <submittedName>
        <fullName evidence="5">Transcriptional regulator, GntR family</fullName>
    </submittedName>
</protein>
<dbReference type="PANTHER" id="PTHR43537">
    <property type="entry name" value="TRANSCRIPTIONAL REGULATOR, GNTR FAMILY"/>
    <property type="match status" value="1"/>
</dbReference>
<dbReference type="InterPro" id="IPR000524">
    <property type="entry name" value="Tscrpt_reg_HTH_GntR"/>
</dbReference>
<dbReference type="RefSeq" id="WP_015099310.1">
    <property type="nucleotide sequence ID" value="NC_019673.1"/>
</dbReference>
<dbReference type="Gene3D" id="1.20.120.530">
    <property type="entry name" value="GntR ligand-binding domain-like"/>
    <property type="match status" value="1"/>
</dbReference>
<dbReference type="PATRIC" id="fig|1179773.3.peg.1884"/>
<dbReference type="InterPro" id="IPR011711">
    <property type="entry name" value="GntR_C"/>
</dbReference>
<keyword evidence="3" id="KW-0804">Transcription</keyword>
<dbReference type="GO" id="GO:0003700">
    <property type="term" value="F:DNA-binding transcription factor activity"/>
    <property type="evidence" value="ECO:0007669"/>
    <property type="project" value="InterPro"/>
</dbReference>
<dbReference type="InterPro" id="IPR036390">
    <property type="entry name" value="WH_DNA-bd_sf"/>
</dbReference>
<dbReference type="PANTHER" id="PTHR43537:SF24">
    <property type="entry name" value="GLUCONATE OPERON TRANSCRIPTIONAL REPRESSOR"/>
    <property type="match status" value="1"/>
</dbReference>
<keyword evidence="2" id="KW-0238">DNA-binding</keyword>
<keyword evidence="1" id="KW-0805">Transcription regulation</keyword>
<proteinExistence type="predicted"/>
<dbReference type="EMBL" id="HE804045">
    <property type="protein sequence ID" value="CCH29197.1"/>
    <property type="molecule type" value="Genomic_DNA"/>
</dbReference>
<gene>
    <name evidence="5" type="ordered locus">BN6_18770</name>
</gene>
<accession>K0JUL6</accession>
<sequence>MTPPLHLSLAGQAVDVLRELVLTGEIPPGTRINEVELAARLGISRGPLREAIRHLASEGVLILVPHRGAHVPTATPADVQALFELRAALECAAAELAASRRTEADIVVLREVCAESRRTYHAGERFPYRLDLAFHQALLAAARSPRIAEQVRLVQQRVVLLRSGLRDDPPHQHASLDDHDALVTAVAAGDPVKAAEVMRRHLARVCSQMLTGLTAAARESAD</sequence>
<dbReference type="CDD" id="cd07377">
    <property type="entry name" value="WHTH_GntR"/>
    <property type="match status" value="1"/>
</dbReference>
<dbReference type="GO" id="GO:0043565">
    <property type="term" value="F:sequence-specific DNA binding"/>
    <property type="evidence" value="ECO:0007669"/>
    <property type="project" value="InterPro"/>
</dbReference>
<dbReference type="InterPro" id="IPR008920">
    <property type="entry name" value="TF_FadR/GntR_C"/>
</dbReference>
<dbReference type="Pfam" id="PF07729">
    <property type="entry name" value="FCD"/>
    <property type="match status" value="1"/>
</dbReference>
<dbReference type="InterPro" id="IPR000485">
    <property type="entry name" value="AsnC-type_HTH_dom"/>
</dbReference>
<feature type="domain" description="HTH gntR-type" evidence="4">
    <location>
        <begin position="7"/>
        <end position="74"/>
    </location>
</feature>
<evidence type="ECO:0000256" key="1">
    <source>
        <dbReference type="ARBA" id="ARBA00023015"/>
    </source>
</evidence>
<evidence type="ECO:0000256" key="2">
    <source>
        <dbReference type="ARBA" id="ARBA00023125"/>
    </source>
</evidence>
<dbReference type="PRINTS" id="PR00033">
    <property type="entry name" value="HTHASNC"/>
</dbReference>
<dbReference type="SMART" id="SM00345">
    <property type="entry name" value="HTH_GNTR"/>
    <property type="match status" value="1"/>
</dbReference>
<dbReference type="InterPro" id="IPR036388">
    <property type="entry name" value="WH-like_DNA-bd_sf"/>
</dbReference>
<dbReference type="SUPFAM" id="SSF46785">
    <property type="entry name" value="Winged helix' DNA-binding domain"/>
    <property type="match status" value="1"/>
</dbReference>
<dbReference type="AlphaFoldDB" id="K0JUL6"/>
<dbReference type="OrthoDB" id="9816161at2"/>
<dbReference type="PROSITE" id="PS50949">
    <property type="entry name" value="HTH_GNTR"/>
    <property type="match status" value="1"/>
</dbReference>
<evidence type="ECO:0000256" key="3">
    <source>
        <dbReference type="ARBA" id="ARBA00023163"/>
    </source>
</evidence>
<dbReference type="HOGENOM" id="CLU_017584_5_1_11"/>
<dbReference type="Pfam" id="PF00392">
    <property type="entry name" value="GntR"/>
    <property type="match status" value="1"/>
</dbReference>
<dbReference type="Gene3D" id="1.10.10.10">
    <property type="entry name" value="Winged helix-like DNA-binding domain superfamily/Winged helix DNA-binding domain"/>
    <property type="match status" value="1"/>
</dbReference>
<dbReference type="BioCyc" id="SESP1179773:BN6_RS09220-MONOMER"/>
<dbReference type="SUPFAM" id="SSF48008">
    <property type="entry name" value="GntR ligand-binding domain-like"/>
    <property type="match status" value="1"/>
</dbReference>